<organism evidence="3 4">
    <name type="scientific">Zophobas morio</name>
    <dbReference type="NCBI Taxonomy" id="2755281"/>
    <lineage>
        <taxon>Eukaryota</taxon>
        <taxon>Metazoa</taxon>
        <taxon>Ecdysozoa</taxon>
        <taxon>Arthropoda</taxon>
        <taxon>Hexapoda</taxon>
        <taxon>Insecta</taxon>
        <taxon>Pterygota</taxon>
        <taxon>Neoptera</taxon>
        <taxon>Endopterygota</taxon>
        <taxon>Coleoptera</taxon>
        <taxon>Polyphaga</taxon>
        <taxon>Cucujiformia</taxon>
        <taxon>Tenebrionidae</taxon>
        <taxon>Zophobas</taxon>
    </lineage>
</organism>
<evidence type="ECO:0000313" key="3">
    <source>
        <dbReference type="EMBL" id="KAJ3640338.1"/>
    </source>
</evidence>
<dbReference type="PANTHER" id="PTHR33194">
    <property type="entry name" value="ZINC KNUCKLE DOMAINCONTAINING PROTEIN"/>
    <property type="match status" value="1"/>
</dbReference>
<feature type="region of interest" description="Disordered" evidence="1">
    <location>
        <begin position="1"/>
        <end position="25"/>
    </location>
</feature>
<gene>
    <name evidence="3" type="ORF">Zmor_003643</name>
</gene>
<evidence type="ECO:0000259" key="2">
    <source>
        <dbReference type="Pfam" id="PF03732"/>
    </source>
</evidence>
<dbReference type="InterPro" id="IPR005162">
    <property type="entry name" value="Retrotrans_gag_dom"/>
</dbReference>
<dbReference type="AlphaFoldDB" id="A0AA38HLV1"/>
<proteinExistence type="predicted"/>
<dbReference type="Pfam" id="PF03732">
    <property type="entry name" value="Retrotrans_gag"/>
    <property type="match status" value="1"/>
</dbReference>
<keyword evidence="4" id="KW-1185">Reference proteome</keyword>
<sequence length="309" mass="35078">MNRARVQKRENCEIENGTSQNNNNPQLFVRVERVRPAVFSAHLETARNSSNPADLQLLELQSRFSLISINPPEHNSQTQSVISDFSNRRSAALVIPEFPTALTFPSQPQLQFRTTETIRYSSSSESEIVPIPGAIGTKKNKTLVSLSDKFHDRSTKISEHFQELALTLENLRSTFSIPEDTMPNRSTISGAFASQKTPAVPQFVSPPIFDPCSGDANKFLAQYERCAVANNLKITYCGSFLSGVANRWYEEFVAGNPDSTWDDIVDVFKFEFEMNATHDADFRFESRRQYENESVREYFFKLKLLTHEA</sequence>
<evidence type="ECO:0000313" key="4">
    <source>
        <dbReference type="Proteomes" id="UP001168821"/>
    </source>
</evidence>
<accession>A0AA38HLV1</accession>
<dbReference type="PANTHER" id="PTHR33194:SF4">
    <property type="entry name" value="CCHC-TYPE DOMAIN-CONTAINING PROTEIN"/>
    <property type="match status" value="1"/>
</dbReference>
<evidence type="ECO:0000256" key="1">
    <source>
        <dbReference type="SAM" id="MobiDB-lite"/>
    </source>
</evidence>
<feature type="domain" description="Retrotransposon gag" evidence="2">
    <location>
        <begin position="239"/>
        <end position="307"/>
    </location>
</feature>
<comment type="caution">
    <text evidence="3">The sequence shown here is derived from an EMBL/GenBank/DDBJ whole genome shotgun (WGS) entry which is preliminary data.</text>
</comment>
<feature type="compositionally biased region" description="Polar residues" evidence="1">
    <location>
        <begin position="16"/>
        <end position="25"/>
    </location>
</feature>
<protein>
    <recommendedName>
        <fullName evidence="2">Retrotransposon gag domain-containing protein</fullName>
    </recommendedName>
</protein>
<reference evidence="3" key="1">
    <citation type="journal article" date="2023" name="G3 (Bethesda)">
        <title>Whole genome assemblies of Zophobas morio and Tenebrio molitor.</title>
        <authorList>
            <person name="Kaur S."/>
            <person name="Stinson S.A."/>
            <person name="diCenzo G.C."/>
        </authorList>
    </citation>
    <scope>NUCLEOTIDE SEQUENCE</scope>
    <source>
        <strain evidence="3">QUZm001</strain>
    </source>
</reference>
<name>A0AA38HLV1_9CUCU</name>
<dbReference type="Proteomes" id="UP001168821">
    <property type="component" value="Unassembled WGS sequence"/>
</dbReference>
<dbReference type="EMBL" id="JALNTZ010000010">
    <property type="protein sequence ID" value="KAJ3640338.1"/>
    <property type="molecule type" value="Genomic_DNA"/>
</dbReference>